<sequence length="448" mass="50851">MQEFNNMPEQEPQRKRRLLTVKQKFILTCFFGVCWLFVVTLINVPWIIQLSDHVTLIFAAIAITVIAIIPSFWYAFTLVGFLIDTRPESKTITEYPGVSVLVAAYNEEDCIVDTVFSLTKQEYPGEVEIIIIDDGSTDNTMARLKAIKLPNLVVLEVPHQGKAAALNAGLNKAKNELLVTIDADTYLLPDAIKSIVAHLLSSLPDTAAVAGSVCVRNSRTNILTKVQEWNYFNEFISQKRIQSLFQSTLVAQGAFSVYRKSAVIEAGGWPKSVGEDIVLTWAILKKGYRTGFCESAFSFTFVPSNYKKLFLQRSRWSQGMLEALSSHPGLLLRKEFSTLFIWWNLLIPIVDLGYGFIFLPGVVAACFGYYFIAGPMTVSVVPLILLNNFVFFWRNRKEFVKRKLSVRRNMLGYVIFLFLYQPFIMVPAAIHGYFSYFLGRRKWGTKKE</sequence>
<dbReference type="EC" id="2.4.1.212" evidence="6"/>
<dbReference type="PANTHER" id="PTHR43630">
    <property type="entry name" value="POLY-BETA-1,6-N-ACETYL-D-GLUCOSAMINE SYNTHASE"/>
    <property type="match status" value="1"/>
</dbReference>
<dbReference type="HOGENOM" id="CLU_023978_4_2_6"/>
<keyword evidence="2 6" id="KW-0328">Glycosyltransferase</keyword>
<name>A0A0A8UYN7_LEGHA</name>
<dbReference type="Gene3D" id="3.90.550.10">
    <property type="entry name" value="Spore Coat Polysaccharide Biosynthesis Protein SpsA, Chain A"/>
    <property type="match status" value="1"/>
</dbReference>
<evidence type="ECO:0000313" key="6">
    <source>
        <dbReference type="EMBL" id="CEK12237.1"/>
    </source>
</evidence>
<feature type="transmembrane region" description="Helical" evidence="4">
    <location>
        <begin position="25"/>
        <end position="48"/>
    </location>
</feature>
<dbReference type="OrthoDB" id="9766299at2"/>
<dbReference type="STRING" id="449.LHA_3255"/>
<accession>A0A0A8UYN7</accession>
<dbReference type="Pfam" id="PF00535">
    <property type="entry name" value="Glycos_transf_2"/>
    <property type="match status" value="1"/>
</dbReference>
<keyword evidence="7" id="KW-1185">Reference proteome</keyword>
<evidence type="ECO:0000259" key="5">
    <source>
        <dbReference type="Pfam" id="PF00535"/>
    </source>
</evidence>
<evidence type="ECO:0000256" key="4">
    <source>
        <dbReference type="SAM" id="Phobius"/>
    </source>
</evidence>
<dbReference type="PANTHER" id="PTHR43630:SF1">
    <property type="entry name" value="POLY-BETA-1,6-N-ACETYL-D-GLUCOSAMINE SYNTHASE"/>
    <property type="match status" value="1"/>
</dbReference>
<dbReference type="EMBL" id="LN681225">
    <property type="protein sequence ID" value="CEK12237.1"/>
    <property type="molecule type" value="Genomic_DNA"/>
</dbReference>
<evidence type="ECO:0000313" key="7">
    <source>
        <dbReference type="Proteomes" id="UP000032803"/>
    </source>
</evidence>
<keyword evidence="4" id="KW-1133">Transmembrane helix</keyword>
<dbReference type="AlphaFoldDB" id="A0A0A8UYN7"/>
<feature type="transmembrane region" description="Helical" evidence="4">
    <location>
        <begin position="54"/>
        <end position="83"/>
    </location>
</feature>
<dbReference type="CDD" id="cd06423">
    <property type="entry name" value="CESA_like"/>
    <property type="match status" value="1"/>
</dbReference>
<reference evidence="7" key="1">
    <citation type="submission" date="2014-09" db="EMBL/GenBank/DDBJ databases">
        <authorList>
            <person name="Gomez-Valero L."/>
        </authorList>
    </citation>
    <scope>NUCLEOTIDE SEQUENCE [LARGE SCALE GENOMIC DNA]</scope>
    <source>
        <strain evidence="7">ATCC35250</strain>
    </source>
</reference>
<comment type="similarity">
    <text evidence="1">Belongs to the glycosyltransferase 2 family.</text>
</comment>
<keyword evidence="4" id="KW-0812">Transmembrane</keyword>
<gene>
    <name evidence="6" type="ORF">LHA_3255</name>
</gene>
<dbReference type="GO" id="GO:0050501">
    <property type="term" value="F:hyaluronan synthase activity"/>
    <property type="evidence" value="ECO:0007669"/>
    <property type="project" value="UniProtKB-EC"/>
</dbReference>
<dbReference type="Proteomes" id="UP000032803">
    <property type="component" value="Chromosome I"/>
</dbReference>
<dbReference type="InterPro" id="IPR029044">
    <property type="entry name" value="Nucleotide-diphossugar_trans"/>
</dbReference>
<feature type="transmembrane region" description="Helical" evidence="4">
    <location>
        <begin position="340"/>
        <end position="363"/>
    </location>
</feature>
<dbReference type="InterPro" id="IPR001173">
    <property type="entry name" value="Glyco_trans_2-like"/>
</dbReference>
<feature type="domain" description="Glycosyltransferase 2-like" evidence="5">
    <location>
        <begin position="99"/>
        <end position="264"/>
    </location>
</feature>
<keyword evidence="3 6" id="KW-0808">Transferase</keyword>
<evidence type="ECO:0000256" key="3">
    <source>
        <dbReference type="ARBA" id="ARBA00022679"/>
    </source>
</evidence>
<feature type="transmembrane region" description="Helical" evidence="4">
    <location>
        <begin position="411"/>
        <end position="434"/>
    </location>
</feature>
<dbReference type="KEGG" id="lha:LHA_3255"/>
<evidence type="ECO:0000256" key="1">
    <source>
        <dbReference type="ARBA" id="ARBA00006739"/>
    </source>
</evidence>
<dbReference type="SUPFAM" id="SSF53448">
    <property type="entry name" value="Nucleotide-diphospho-sugar transferases"/>
    <property type="match status" value="1"/>
</dbReference>
<feature type="transmembrane region" description="Helical" evidence="4">
    <location>
        <begin position="369"/>
        <end position="390"/>
    </location>
</feature>
<protein>
    <submittedName>
        <fullName evidence="6">Hyaluronan synthase</fullName>
        <ecNumber evidence="6">2.4.1.212</ecNumber>
    </submittedName>
</protein>
<evidence type="ECO:0000256" key="2">
    <source>
        <dbReference type="ARBA" id="ARBA00022676"/>
    </source>
</evidence>
<proteinExistence type="inferred from homology"/>
<dbReference type="RefSeq" id="WP_052673744.1">
    <property type="nucleotide sequence ID" value="NZ_LN681225.1"/>
</dbReference>
<organism evidence="6 7">
    <name type="scientific">Legionella hackeliae</name>
    <dbReference type="NCBI Taxonomy" id="449"/>
    <lineage>
        <taxon>Bacteria</taxon>
        <taxon>Pseudomonadati</taxon>
        <taxon>Pseudomonadota</taxon>
        <taxon>Gammaproteobacteria</taxon>
        <taxon>Legionellales</taxon>
        <taxon>Legionellaceae</taxon>
        <taxon>Legionella</taxon>
    </lineage>
</organism>
<keyword evidence="4" id="KW-0472">Membrane</keyword>